<evidence type="ECO:0000256" key="2">
    <source>
        <dbReference type="ARBA" id="ARBA00006020"/>
    </source>
</evidence>
<keyword evidence="4 6" id="KW-0496">Mitochondrion</keyword>
<organism evidence="7 8">
    <name type="scientific">Stichopus japonicus</name>
    <name type="common">Sea cucumber</name>
    <dbReference type="NCBI Taxonomy" id="307972"/>
    <lineage>
        <taxon>Eukaryota</taxon>
        <taxon>Metazoa</taxon>
        <taxon>Echinodermata</taxon>
        <taxon>Eleutherozoa</taxon>
        <taxon>Echinozoa</taxon>
        <taxon>Holothuroidea</taxon>
        <taxon>Aspidochirotacea</taxon>
        <taxon>Aspidochirotida</taxon>
        <taxon>Stichopodidae</taxon>
        <taxon>Apostichopus</taxon>
    </lineage>
</organism>
<dbReference type="GO" id="GO:0005758">
    <property type="term" value="C:mitochondrial intermembrane space"/>
    <property type="evidence" value="ECO:0007669"/>
    <property type="project" value="TreeGrafter"/>
</dbReference>
<keyword evidence="3" id="KW-0809">Transit peptide</keyword>
<sequence length="133" mass="15364">MASSVQARSVRVLYRRILTLHRKLPLEMKALGDEYARAEFKRHKKVGQAEAANFVKEWTPEPDTLCKAVSAQSLMGEGHDLPASFMIYLHAKVMIYLHAKFMIYLHAKIAGGIKWRDDFPETFSKDFEEKEHL</sequence>
<dbReference type="InterPro" id="IPR008381">
    <property type="entry name" value="SDHAF3/Sdh7"/>
</dbReference>
<dbReference type="PANTHER" id="PTHR13137">
    <property type="entry name" value="DC11 ACN9 HOMOLOG"/>
    <property type="match status" value="1"/>
</dbReference>
<keyword evidence="5 6" id="KW-0143">Chaperone</keyword>
<comment type="caution">
    <text evidence="7">The sequence shown here is derived from an EMBL/GenBank/DDBJ whole genome shotgun (WGS) entry which is preliminary data.</text>
</comment>
<dbReference type="AlphaFoldDB" id="A0A2G8KR19"/>
<gene>
    <name evidence="7" type="ORF">BSL78_12690</name>
</gene>
<reference evidence="7 8" key="1">
    <citation type="journal article" date="2017" name="PLoS Biol.">
        <title>The sea cucumber genome provides insights into morphological evolution and visceral regeneration.</title>
        <authorList>
            <person name="Zhang X."/>
            <person name="Sun L."/>
            <person name="Yuan J."/>
            <person name="Sun Y."/>
            <person name="Gao Y."/>
            <person name="Zhang L."/>
            <person name="Li S."/>
            <person name="Dai H."/>
            <person name="Hamel J.F."/>
            <person name="Liu C."/>
            <person name="Yu Y."/>
            <person name="Liu S."/>
            <person name="Lin W."/>
            <person name="Guo K."/>
            <person name="Jin S."/>
            <person name="Xu P."/>
            <person name="Storey K.B."/>
            <person name="Huan P."/>
            <person name="Zhang T."/>
            <person name="Zhou Y."/>
            <person name="Zhang J."/>
            <person name="Lin C."/>
            <person name="Li X."/>
            <person name="Xing L."/>
            <person name="Huo D."/>
            <person name="Sun M."/>
            <person name="Wang L."/>
            <person name="Mercier A."/>
            <person name="Li F."/>
            <person name="Yang H."/>
            <person name="Xiang J."/>
        </authorList>
    </citation>
    <scope>NUCLEOTIDE SEQUENCE [LARGE SCALE GENOMIC DNA]</scope>
    <source>
        <strain evidence="7">Shaxun</strain>
        <tissue evidence="7">Muscle</tissue>
    </source>
</reference>
<comment type="function">
    <text evidence="6">Plays an essential role in the assembly of succinate dehydrogenase (SDH), an enzyme complex (also referred to as respiratory complex II) that is a component of both the tricarboxylic acid (TCA) cycle and the mitochondrial electron transport chain, and which couples the oxidation of succinate to fumarate with the reduction of ubiquinone (coenzyme Q) to ubiquinol. Promotes maturation of the iron-sulfur protein subunit of the SDH catalytic dimer, protecting it from the deleterious effects of oxidants. May act together with SDHAF1.</text>
</comment>
<comment type="subunit">
    <text evidence="6">Interacts with the iron-sulfur protein subunit within the SDH catalytic dimer.</text>
</comment>
<evidence type="ECO:0000256" key="5">
    <source>
        <dbReference type="ARBA" id="ARBA00023186"/>
    </source>
</evidence>
<dbReference type="PANTHER" id="PTHR13137:SF6">
    <property type="entry name" value="SUCCINATE DEHYDROGENASE ASSEMBLY FACTOR 3, MITOCHONDRIAL"/>
    <property type="match status" value="1"/>
</dbReference>
<protein>
    <recommendedName>
        <fullName evidence="6">Succinate dehydrogenase assembly factor 3</fullName>
        <shortName evidence="6">SDH assembly factor 3</shortName>
        <shortName evidence="6">SDHAF3</shortName>
    </recommendedName>
</protein>
<dbReference type="GO" id="GO:0005759">
    <property type="term" value="C:mitochondrial matrix"/>
    <property type="evidence" value="ECO:0007669"/>
    <property type="project" value="UniProtKB-SubCell"/>
</dbReference>
<evidence type="ECO:0000256" key="1">
    <source>
        <dbReference type="ARBA" id="ARBA00004305"/>
    </source>
</evidence>
<keyword evidence="8" id="KW-1185">Reference proteome</keyword>
<dbReference type="Proteomes" id="UP000230750">
    <property type="component" value="Unassembled WGS sequence"/>
</dbReference>
<dbReference type="GO" id="GO:0006105">
    <property type="term" value="P:succinate metabolic process"/>
    <property type="evidence" value="ECO:0007669"/>
    <property type="project" value="TreeGrafter"/>
</dbReference>
<evidence type="ECO:0000313" key="7">
    <source>
        <dbReference type="EMBL" id="PIK50451.1"/>
    </source>
</evidence>
<dbReference type="OrthoDB" id="278329at2759"/>
<comment type="similarity">
    <text evidence="2 6">Belongs to the complex I LYR family. SDHAF3 subfamily.</text>
</comment>
<comment type="subcellular location">
    <subcellularLocation>
        <location evidence="1 6">Mitochondrion matrix</location>
    </subcellularLocation>
</comment>
<evidence type="ECO:0000313" key="8">
    <source>
        <dbReference type="Proteomes" id="UP000230750"/>
    </source>
</evidence>
<dbReference type="GO" id="GO:0034553">
    <property type="term" value="P:mitochondrial respiratory chain complex II assembly"/>
    <property type="evidence" value="ECO:0007669"/>
    <property type="project" value="UniProtKB-UniRule"/>
</dbReference>
<accession>A0A2G8KR19</accession>
<dbReference type="CDD" id="cd20270">
    <property type="entry name" value="Complex1_LYR_SDHAF3_LYRM10"/>
    <property type="match status" value="1"/>
</dbReference>
<evidence type="ECO:0000256" key="4">
    <source>
        <dbReference type="ARBA" id="ARBA00023128"/>
    </source>
</evidence>
<proteinExistence type="inferred from homology"/>
<dbReference type="EMBL" id="MRZV01000419">
    <property type="protein sequence ID" value="PIK50451.1"/>
    <property type="molecule type" value="Genomic_DNA"/>
</dbReference>
<evidence type="ECO:0000256" key="3">
    <source>
        <dbReference type="ARBA" id="ARBA00022946"/>
    </source>
</evidence>
<name>A0A2G8KR19_STIJA</name>
<evidence type="ECO:0000256" key="6">
    <source>
        <dbReference type="RuleBase" id="RU368039"/>
    </source>
</evidence>
<dbReference type="STRING" id="307972.A0A2G8KR19"/>
<dbReference type="Pfam" id="PF13233">
    <property type="entry name" value="Complex1_LYR_2"/>
    <property type="match status" value="1"/>
</dbReference>